<feature type="region of interest" description="Disordered" evidence="1">
    <location>
        <begin position="106"/>
        <end position="132"/>
    </location>
</feature>
<evidence type="ECO:0000313" key="4">
    <source>
        <dbReference type="EMBL" id="CAH9133102.1"/>
    </source>
</evidence>
<sequence length="132" mass="14562">MKTITGGCTGPHTRTCPTLADLHLWPHHHRHLLGITPPIGVILAALVQAWAAMMAGIPPWARAAVMTCTGAALEEATMVEKAGTKDSAIIQVWGRKIISWTLPLEEEEEAKEKRKRRNKEHRRPLNPGNVVL</sequence>
<accession>A0AAV0CV04</accession>
<dbReference type="AlphaFoldDB" id="A0AAV0CV04"/>
<name>A0AAV0CV04_9ASTE</name>
<keyword evidence="2" id="KW-0472">Membrane</keyword>
<evidence type="ECO:0000313" key="3">
    <source>
        <dbReference type="EMBL" id="CAH9085913.1"/>
    </source>
</evidence>
<keyword evidence="2" id="KW-0812">Transmembrane</keyword>
<comment type="caution">
    <text evidence="3">The sequence shown here is derived from an EMBL/GenBank/DDBJ whole genome shotgun (WGS) entry which is preliminary data.</text>
</comment>
<keyword evidence="2" id="KW-1133">Transmembrane helix</keyword>
<dbReference type="EMBL" id="CAMAPF010000055">
    <property type="protein sequence ID" value="CAH9085913.1"/>
    <property type="molecule type" value="Genomic_DNA"/>
</dbReference>
<organism evidence="3 5">
    <name type="scientific">Cuscuta epithymum</name>
    <dbReference type="NCBI Taxonomy" id="186058"/>
    <lineage>
        <taxon>Eukaryota</taxon>
        <taxon>Viridiplantae</taxon>
        <taxon>Streptophyta</taxon>
        <taxon>Embryophyta</taxon>
        <taxon>Tracheophyta</taxon>
        <taxon>Spermatophyta</taxon>
        <taxon>Magnoliopsida</taxon>
        <taxon>eudicotyledons</taxon>
        <taxon>Gunneridae</taxon>
        <taxon>Pentapetalae</taxon>
        <taxon>asterids</taxon>
        <taxon>lamiids</taxon>
        <taxon>Solanales</taxon>
        <taxon>Convolvulaceae</taxon>
        <taxon>Cuscuteae</taxon>
        <taxon>Cuscuta</taxon>
        <taxon>Cuscuta subgen. Cuscuta</taxon>
    </lineage>
</organism>
<feature type="compositionally biased region" description="Basic residues" evidence="1">
    <location>
        <begin position="113"/>
        <end position="124"/>
    </location>
</feature>
<reference evidence="3" key="1">
    <citation type="submission" date="2022-07" db="EMBL/GenBank/DDBJ databases">
        <authorList>
            <person name="Macas J."/>
            <person name="Novak P."/>
            <person name="Neumann P."/>
        </authorList>
    </citation>
    <scope>NUCLEOTIDE SEQUENCE</scope>
</reference>
<feature type="transmembrane region" description="Helical" evidence="2">
    <location>
        <begin position="32"/>
        <end position="52"/>
    </location>
</feature>
<dbReference type="EMBL" id="CAMAPF010000974">
    <property type="protein sequence ID" value="CAH9133102.1"/>
    <property type="molecule type" value="Genomic_DNA"/>
</dbReference>
<protein>
    <submittedName>
        <fullName evidence="3">Uncharacterized protein</fullName>
    </submittedName>
</protein>
<evidence type="ECO:0000313" key="5">
    <source>
        <dbReference type="Proteomes" id="UP001152523"/>
    </source>
</evidence>
<evidence type="ECO:0000256" key="2">
    <source>
        <dbReference type="SAM" id="Phobius"/>
    </source>
</evidence>
<keyword evidence="5" id="KW-1185">Reference proteome</keyword>
<proteinExistence type="predicted"/>
<evidence type="ECO:0000256" key="1">
    <source>
        <dbReference type="SAM" id="MobiDB-lite"/>
    </source>
</evidence>
<dbReference type="Proteomes" id="UP001152523">
    <property type="component" value="Unassembled WGS sequence"/>
</dbReference>
<gene>
    <name evidence="4" type="ORF">CEPIT_LOCUS32687</name>
    <name evidence="3" type="ORF">CEPIT_LOCUS9627</name>
</gene>